<keyword evidence="2" id="KW-1185">Reference proteome</keyword>
<proteinExistence type="predicted"/>
<evidence type="ECO:0008006" key="3">
    <source>
        <dbReference type="Google" id="ProtNLM"/>
    </source>
</evidence>
<reference evidence="1 2" key="1">
    <citation type="journal article" date="2013" name="Proc. Natl. Acad. Sci. U.S.A.">
        <title>Fine-scale variation in meiotic recombination in Mimulus inferred from population shotgun sequencing.</title>
        <authorList>
            <person name="Hellsten U."/>
            <person name="Wright K.M."/>
            <person name="Jenkins J."/>
            <person name="Shu S."/>
            <person name="Yuan Y."/>
            <person name="Wessler S.R."/>
            <person name="Schmutz J."/>
            <person name="Willis J.H."/>
            <person name="Rokhsar D.S."/>
        </authorList>
    </citation>
    <scope>NUCLEOTIDE SEQUENCE [LARGE SCALE GENOMIC DNA]</scope>
    <source>
        <strain evidence="2">cv. DUN x IM62</strain>
    </source>
</reference>
<evidence type="ECO:0000313" key="1">
    <source>
        <dbReference type="EMBL" id="EYU34003.1"/>
    </source>
</evidence>
<sequence>MSADKDVKFSLKVMTNKLRTKVLFAEADSGFVDVLISFLTLPLGTIVKVLKKRYGDDKEAAVDIGSLTSLYNGLANLDSVHFWTEGCKEVLLNPRSSFEAKCLNLKIDISESQPTEHFICKTLNCTRTKISCLSVYYDSLMCVICGKTRTREAGEKVAKAAADGGGVFTVNSDSFIISDDLKIFPTTKGFFQTFNILGINDADVGDTMIVNFGFNEIMDLLEGSFTSRTPLSDIIFNKRQVDDFEPEILSHEIVKESTTNSKKMILKVISLKSNNKILFAQAQEDFIDFLCSLMAIPLGGVECLLGGNTCLKSIDNLYMSVADLNSDKYMVTVDISNKLMKPKLRHGYISGNPILPLSEESVSQTYFVHSGCCYNYQASLRSVKFVKGQGKYVRGPRMYNISDDLTVTPFDMFSTISTLKGLKIPMSDVKELELEIGVEEGLSILRACLTSASALTNGLKIDHISGLYTNITEYT</sequence>
<dbReference type="Pfam" id="PF05056">
    <property type="entry name" value="DUF674"/>
    <property type="match status" value="1"/>
</dbReference>
<evidence type="ECO:0000313" key="2">
    <source>
        <dbReference type="Proteomes" id="UP000030748"/>
    </source>
</evidence>
<dbReference type="EMBL" id="KI630735">
    <property type="protein sequence ID" value="EYU34003.1"/>
    <property type="molecule type" value="Genomic_DNA"/>
</dbReference>
<name>A0A022R334_ERYGU</name>
<dbReference type="InterPro" id="IPR007750">
    <property type="entry name" value="DUF674"/>
</dbReference>
<dbReference type="Proteomes" id="UP000030748">
    <property type="component" value="Unassembled WGS sequence"/>
</dbReference>
<gene>
    <name evidence="1" type="ORF">MIMGU_mgv1a021865mg</name>
</gene>
<dbReference type="AlphaFoldDB" id="A0A022R334"/>
<dbReference type="PANTHER" id="PTHR33103:SF27">
    <property type="entry name" value="OS04G0594700 PROTEIN"/>
    <property type="match status" value="1"/>
</dbReference>
<dbReference type="PANTHER" id="PTHR33103">
    <property type="entry name" value="OS01G0153900 PROTEIN"/>
    <property type="match status" value="1"/>
</dbReference>
<accession>A0A022R334</accession>
<organism evidence="1 2">
    <name type="scientific">Erythranthe guttata</name>
    <name type="common">Yellow monkey flower</name>
    <name type="synonym">Mimulus guttatus</name>
    <dbReference type="NCBI Taxonomy" id="4155"/>
    <lineage>
        <taxon>Eukaryota</taxon>
        <taxon>Viridiplantae</taxon>
        <taxon>Streptophyta</taxon>
        <taxon>Embryophyta</taxon>
        <taxon>Tracheophyta</taxon>
        <taxon>Spermatophyta</taxon>
        <taxon>Magnoliopsida</taxon>
        <taxon>eudicotyledons</taxon>
        <taxon>Gunneridae</taxon>
        <taxon>Pentapetalae</taxon>
        <taxon>asterids</taxon>
        <taxon>lamiids</taxon>
        <taxon>Lamiales</taxon>
        <taxon>Phrymaceae</taxon>
        <taxon>Erythranthe</taxon>
    </lineage>
</organism>
<protein>
    <recommendedName>
        <fullName evidence="3">DUF674 domain-containing protein</fullName>
    </recommendedName>
</protein>